<evidence type="ECO:0000313" key="1">
    <source>
        <dbReference type="EMBL" id="ACD72874.1"/>
    </source>
</evidence>
<dbReference type="Proteomes" id="UP000002565">
    <property type="component" value="Chromosome 1"/>
</dbReference>
<sequence length="39" mass="3864">MTEISAPGFIISSPVLPVADGRPAIGVCAKAFASAPHLA</sequence>
<proteinExistence type="predicted"/>
<protein>
    <submittedName>
        <fullName evidence="1">Uncharacterized protein</fullName>
    </submittedName>
</protein>
<dbReference type="EMBL" id="CP000887">
    <property type="protein sequence ID" value="ACD72874.1"/>
    <property type="molecule type" value="Genomic_DNA"/>
</dbReference>
<dbReference type="HOGENOM" id="CLU_3305860_0_0_5"/>
<reference evidence="1 2" key="1">
    <citation type="journal article" date="2008" name="PLoS ONE">
        <title>Genome sequence of Brucella abortus vaccine strain S19 compared to virulent strains yields candidate virulence genes.</title>
        <authorList>
            <person name="Crasta O.R."/>
            <person name="Folkerts O."/>
            <person name="Fei Z."/>
            <person name="Mane S.P."/>
            <person name="Evans C."/>
            <person name="Martino-Catt S."/>
            <person name="Bricker B."/>
            <person name="Yu G."/>
            <person name="Du L."/>
            <person name="Sobral B.W."/>
        </authorList>
    </citation>
    <scope>NUCLEOTIDE SEQUENCE [LARGE SCALE GENOMIC DNA]</scope>
    <source>
        <strain evidence="1 2">S19</strain>
    </source>
</reference>
<evidence type="ECO:0000313" key="2">
    <source>
        <dbReference type="Proteomes" id="UP000002565"/>
    </source>
</evidence>
<name>A0A0F6ARM8_BRUA1</name>
<dbReference type="KEGG" id="bmc:BAbS19_I13790"/>
<gene>
    <name evidence="1" type="ordered locus">BAbS19_I13790</name>
</gene>
<accession>A0A0F6ARM8</accession>
<dbReference type="AlphaFoldDB" id="A0A0F6ARM8"/>
<organism evidence="1 2">
    <name type="scientific">Brucella abortus (strain S19)</name>
    <dbReference type="NCBI Taxonomy" id="430066"/>
    <lineage>
        <taxon>Bacteria</taxon>
        <taxon>Pseudomonadati</taxon>
        <taxon>Pseudomonadota</taxon>
        <taxon>Alphaproteobacteria</taxon>
        <taxon>Hyphomicrobiales</taxon>
        <taxon>Brucellaceae</taxon>
        <taxon>Brucella/Ochrobactrum group</taxon>
        <taxon>Brucella</taxon>
    </lineage>
</organism>